<gene>
    <name evidence="23" type="ORF">HERILL_LOCUS5245</name>
</gene>
<comment type="subunit">
    <text evidence="19">Interacts with SGO1.</text>
</comment>
<evidence type="ECO:0000256" key="20">
    <source>
        <dbReference type="ARBA" id="ARBA00071424"/>
    </source>
</evidence>
<evidence type="ECO:0000313" key="24">
    <source>
        <dbReference type="Proteomes" id="UP000594454"/>
    </source>
</evidence>
<dbReference type="InParanoid" id="A0A7R8ULE7"/>
<dbReference type="AlphaFoldDB" id="A0A7R8ULE7"/>
<dbReference type="Proteomes" id="UP000594454">
    <property type="component" value="Chromosome 2"/>
</dbReference>
<keyword evidence="10 22" id="KW-0472">Membrane</keyword>
<evidence type="ECO:0000256" key="8">
    <source>
        <dbReference type="ARBA" id="ARBA00022989"/>
    </source>
</evidence>
<dbReference type="PRINTS" id="PR00019">
    <property type="entry name" value="LEURICHRPT"/>
</dbReference>
<keyword evidence="5 22" id="KW-0812">Transmembrane</keyword>
<keyword evidence="4" id="KW-0433">Leucine-rich repeat</keyword>
<evidence type="ECO:0000256" key="21">
    <source>
        <dbReference type="SAM" id="MobiDB-lite"/>
    </source>
</evidence>
<dbReference type="InterPro" id="IPR050715">
    <property type="entry name" value="LRR-SigEffector_domain"/>
</dbReference>
<dbReference type="GO" id="GO:0005789">
    <property type="term" value="C:endoplasmic reticulum membrane"/>
    <property type="evidence" value="ECO:0007669"/>
    <property type="project" value="UniProtKB-SubCell"/>
</dbReference>
<dbReference type="PANTHER" id="PTHR45752:SF4">
    <property type="entry name" value="LEUCINE-RICH REPEAT-CONTAINING PROTEIN 59"/>
    <property type="match status" value="1"/>
</dbReference>
<dbReference type="PANTHER" id="PTHR45752">
    <property type="entry name" value="LEUCINE-RICH REPEAT-CONTAINING"/>
    <property type="match status" value="1"/>
</dbReference>
<evidence type="ECO:0000256" key="15">
    <source>
        <dbReference type="ARBA" id="ARBA00029588"/>
    </source>
</evidence>
<evidence type="ECO:0000256" key="22">
    <source>
        <dbReference type="SAM" id="Phobius"/>
    </source>
</evidence>
<evidence type="ECO:0000256" key="16">
    <source>
        <dbReference type="ARBA" id="ARBA00029998"/>
    </source>
</evidence>
<dbReference type="SMART" id="SM00365">
    <property type="entry name" value="LRR_SD22"/>
    <property type="match status" value="3"/>
</dbReference>
<dbReference type="Pfam" id="PF13855">
    <property type="entry name" value="LRR_8"/>
    <property type="match status" value="1"/>
</dbReference>
<dbReference type="SUPFAM" id="SSF52058">
    <property type="entry name" value="L domain-like"/>
    <property type="match status" value="1"/>
</dbReference>
<dbReference type="FunCoup" id="A0A7R8ULE7">
    <property type="interactions" value="28"/>
</dbReference>
<dbReference type="OMA" id="LIYMIMF"/>
<dbReference type="SMART" id="SM00369">
    <property type="entry name" value="LRR_TYP"/>
    <property type="match status" value="3"/>
</dbReference>
<protein>
    <recommendedName>
        <fullName evidence="13">Leucine-rich repeat protein soc-2 homolog</fullName>
    </recommendedName>
    <alternativeName>
        <fullName evidence="20">Leucine-rich repeat-containing protein 59</fullName>
    </alternativeName>
    <alternativeName>
        <fullName evidence="17">Protein soc-2 homolog</fullName>
    </alternativeName>
    <alternativeName>
        <fullName evidence="15 16">protein Sur-8 homolog</fullName>
    </alternativeName>
</protein>
<dbReference type="Gene3D" id="3.80.10.10">
    <property type="entry name" value="Ribonuclease Inhibitor"/>
    <property type="match status" value="1"/>
</dbReference>
<accession>A0A7R8ULE7</accession>
<evidence type="ECO:0000256" key="17">
    <source>
        <dbReference type="ARBA" id="ARBA00032455"/>
    </source>
</evidence>
<dbReference type="EMBL" id="LR899010">
    <property type="protein sequence ID" value="CAD7082192.1"/>
    <property type="molecule type" value="Genomic_DNA"/>
</dbReference>
<dbReference type="PROSITE" id="PS51450">
    <property type="entry name" value="LRR"/>
    <property type="match status" value="2"/>
</dbReference>
<evidence type="ECO:0000256" key="11">
    <source>
        <dbReference type="ARBA" id="ARBA00023242"/>
    </source>
</evidence>
<keyword evidence="7" id="KW-0256">Endoplasmic reticulum</keyword>
<dbReference type="InterPro" id="IPR003591">
    <property type="entry name" value="Leu-rich_rpt_typical-subtyp"/>
</dbReference>
<evidence type="ECO:0000256" key="4">
    <source>
        <dbReference type="ARBA" id="ARBA00022614"/>
    </source>
</evidence>
<dbReference type="InterPro" id="IPR032675">
    <property type="entry name" value="LRR_dom_sf"/>
</dbReference>
<sequence length="313" mass="35515">MSTKVNVKDRVEDNTIDLSLSELTEVPVREIAVYKRATTLDLSSNNLTSLGDSFCQLTHLTKLDLSKNQIEALPEEFGKLKNLRHLDLYNNKIENLPLSFGNLTNLKYLDLKSNPLSPSLSKVAGLCLTTRDCTEAAKNTVKFLAYLQQEVEKANEKLRLEDESKLEIVEVKKSETQKSKKKKKKSKKSKMDNQASTVLHAQDNANNHNIKTKNSDNYHESGASPPKSSSIFMSLLIFCLILFANILFVYLVYGNNKELTDSVISIIPHNYRQGIVETLNKVGVFTFFERTSDIVRRTLGLEHFRIRTFDHAD</sequence>
<dbReference type="GO" id="GO:0005634">
    <property type="term" value="C:nucleus"/>
    <property type="evidence" value="ECO:0007669"/>
    <property type="project" value="UniProtKB-SubCell"/>
</dbReference>
<evidence type="ECO:0000256" key="10">
    <source>
        <dbReference type="ARBA" id="ARBA00023136"/>
    </source>
</evidence>
<comment type="subcellular location">
    <subcellularLocation>
        <location evidence="3">Endoplasmic reticulum membrane</location>
    </subcellularLocation>
    <subcellularLocation>
        <location evidence="2">Microsome membrane</location>
        <topology evidence="2">Single-pass type II membrane protein</topology>
    </subcellularLocation>
    <subcellularLocation>
        <location evidence="1">Nucleus</location>
    </subcellularLocation>
</comment>
<reference evidence="23 24" key="1">
    <citation type="submission" date="2020-11" db="EMBL/GenBank/DDBJ databases">
        <authorList>
            <person name="Wallbank WR R."/>
            <person name="Pardo Diaz C."/>
            <person name="Kozak K."/>
            <person name="Martin S."/>
            <person name="Jiggins C."/>
            <person name="Moest M."/>
            <person name="Warren A I."/>
            <person name="Generalovic N T."/>
            <person name="Byers J.R.P. K."/>
            <person name="Montejo-Kovacevich G."/>
            <person name="Yen C E."/>
        </authorList>
    </citation>
    <scope>NUCLEOTIDE SEQUENCE [LARGE SCALE GENOMIC DNA]</scope>
</reference>
<dbReference type="FunFam" id="3.80.10.10:FF:000645">
    <property type="entry name" value="Leucine-rich repeat-containing protein 59"/>
    <property type="match status" value="1"/>
</dbReference>
<dbReference type="OrthoDB" id="1394818at2759"/>
<evidence type="ECO:0000256" key="14">
    <source>
        <dbReference type="ARBA" id="ARBA00025612"/>
    </source>
</evidence>
<proteinExistence type="inferred from homology"/>
<evidence type="ECO:0000256" key="6">
    <source>
        <dbReference type="ARBA" id="ARBA00022737"/>
    </source>
</evidence>
<evidence type="ECO:0000256" key="18">
    <source>
        <dbReference type="ARBA" id="ARBA00053330"/>
    </source>
</evidence>
<dbReference type="InterPro" id="IPR001611">
    <property type="entry name" value="Leu-rich_rpt"/>
</dbReference>
<evidence type="ECO:0000256" key="2">
    <source>
        <dbReference type="ARBA" id="ARBA00004464"/>
    </source>
</evidence>
<evidence type="ECO:0000256" key="7">
    <source>
        <dbReference type="ARBA" id="ARBA00022824"/>
    </source>
</evidence>
<feature type="region of interest" description="Disordered" evidence="21">
    <location>
        <begin position="173"/>
        <end position="223"/>
    </location>
</feature>
<evidence type="ECO:0000256" key="13">
    <source>
        <dbReference type="ARBA" id="ARBA00023904"/>
    </source>
</evidence>
<comment type="similarity">
    <text evidence="12">Belongs to the SHOC2 family.</text>
</comment>
<comment type="function">
    <text evidence="14">Acts as a Ras effector and participates in MAPK pathway activation. Probably acts as a regulatory subunit of protein phosphatase that specifically dephosphorylates Raf kinase and stimulate Raf activity at specialized signaling complexes upon Ras activation.</text>
</comment>
<feature type="transmembrane region" description="Helical" evidence="22">
    <location>
        <begin position="231"/>
        <end position="253"/>
    </location>
</feature>
<keyword evidence="11" id="KW-0539">Nucleus</keyword>
<keyword evidence="9" id="KW-0175">Coiled coil</keyword>
<comment type="function">
    <text evidence="18">Required for nuclear import of FGF1.</text>
</comment>
<feature type="compositionally biased region" description="Basic residues" evidence="21">
    <location>
        <begin position="179"/>
        <end position="188"/>
    </location>
</feature>
<evidence type="ECO:0000256" key="1">
    <source>
        <dbReference type="ARBA" id="ARBA00004123"/>
    </source>
</evidence>
<feature type="compositionally biased region" description="Polar residues" evidence="21">
    <location>
        <begin position="192"/>
        <end position="209"/>
    </location>
</feature>
<evidence type="ECO:0000256" key="5">
    <source>
        <dbReference type="ARBA" id="ARBA00022692"/>
    </source>
</evidence>
<keyword evidence="6" id="KW-0677">Repeat</keyword>
<organism evidence="23 24">
    <name type="scientific">Hermetia illucens</name>
    <name type="common">Black soldier fly</name>
    <dbReference type="NCBI Taxonomy" id="343691"/>
    <lineage>
        <taxon>Eukaryota</taxon>
        <taxon>Metazoa</taxon>
        <taxon>Ecdysozoa</taxon>
        <taxon>Arthropoda</taxon>
        <taxon>Hexapoda</taxon>
        <taxon>Insecta</taxon>
        <taxon>Pterygota</taxon>
        <taxon>Neoptera</taxon>
        <taxon>Endopterygota</taxon>
        <taxon>Diptera</taxon>
        <taxon>Brachycera</taxon>
        <taxon>Stratiomyomorpha</taxon>
        <taxon>Stratiomyidae</taxon>
        <taxon>Hermetiinae</taxon>
        <taxon>Hermetia</taxon>
    </lineage>
</organism>
<evidence type="ECO:0000313" key="23">
    <source>
        <dbReference type="EMBL" id="CAD7082192.1"/>
    </source>
</evidence>
<evidence type="ECO:0000256" key="19">
    <source>
        <dbReference type="ARBA" id="ARBA00063491"/>
    </source>
</evidence>
<evidence type="ECO:0000256" key="12">
    <source>
        <dbReference type="ARBA" id="ARBA00023786"/>
    </source>
</evidence>
<name>A0A7R8ULE7_HERIL</name>
<evidence type="ECO:0000256" key="3">
    <source>
        <dbReference type="ARBA" id="ARBA00004586"/>
    </source>
</evidence>
<keyword evidence="8 22" id="KW-1133">Transmembrane helix</keyword>
<keyword evidence="24" id="KW-1185">Reference proteome</keyword>
<evidence type="ECO:0000256" key="9">
    <source>
        <dbReference type="ARBA" id="ARBA00023054"/>
    </source>
</evidence>